<evidence type="ECO:0000313" key="2">
    <source>
        <dbReference type="EMBL" id="PUZ45692.1"/>
    </source>
</evidence>
<dbReference type="EMBL" id="CM009756">
    <property type="protein sequence ID" value="PUZ45692.1"/>
    <property type="molecule type" value="Genomic_DNA"/>
</dbReference>
<accession>A0A2T7CQT5</accession>
<name>A0A2T7CQT5_9POAL</name>
<dbReference type="Proteomes" id="UP000244336">
    <property type="component" value="Chromosome 8"/>
</dbReference>
<evidence type="ECO:0000313" key="3">
    <source>
        <dbReference type="Proteomes" id="UP000244336"/>
    </source>
</evidence>
<feature type="region of interest" description="Disordered" evidence="1">
    <location>
        <begin position="53"/>
        <end position="73"/>
    </location>
</feature>
<sequence length="147" mass="16064">MRSAAEPRGKATATDGDWVAAAPSHAGLHHRPAPPRGAGGSWLLIVAGACEEGGGGRAHVPDRRGHGGATSPARRKVCKMPPSLVRDYAIRFFTFFRNAPMYFQIDPIAIANRDPIFFKVPPGIFIYHLIWIARDPMFCKMDPGICR</sequence>
<organism evidence="2 3">
    <name type="scientific">Panicum hallii var. hallii</name>
    <dbReference type="NCBI Taxonomy" id="1504633"/>
    <lineage>
        <taxon>Eukaryota</taxon>
        <taxon>Viridiplantae</taxon>
        <taxon>Streptophyta</taxon>
        <taxon>Embryophyta</taxon>
        <taxon>Tracheophyta</taxon>
        <taxon>Spermatophyta</taxon>
        <taxon>Magnoliopsida</taxon>
        <taxon>Liliopsida</taxon>
        <taxon>Poales</taxon>
        <taxon>Poaceae</taxon>
        <taxon>PACMAD clade</taxon>
        <taxon>Panicoideae</taxon>
        <taxon>Panicodae</taxon>
        <taxon>Paniceae</taxon>
        <taxon>Panicinae</taxon>
        <taxon>Panicum</taxon>
        <taxon>Panicum sect. Panicum</taxon>
    </lineage>
</organism>
<gene>
    <name evidence="2" type="ORF">GQ55_8G245400</name>
</gene>
<dbReference type="Gramene" id="PUZ45692">
    <property type="protein sequence ID" value="PUZ45692"/>
    <property type="gene ID" value="GQ55_8G245400"/>
</dbReference>
<protein>
    <submittedName>
        <fullName evidence="2">Uncharacterized protein</fullName>
    </submittedName>
</protein>
<proteinExistence type="predicted"/>
<keyword evidence="3" id="KW-1185">Reference proteome</keyword>
<dbReference type="AlphaFoldDB" id="A0A2T7CQT5"/>
<evidence type="ECO:0000256" key="1">
    <source>
        <dbReference type="SAM" id="MobiDB-lite"/>
    </source>
</evidence>
<reference evidence="2 3" key="1">
    <citation type="submission" date="2018-04" db="EMBL/GenBank/DDBJ databases">
        <title>WGS assembly of Panicum hallii var. hallii HAL2.</title>
        <authorList>
            <person name="Lovell J."/>
            <person name="Jenkins J."/>
            <person name="Lowry D."/>
            <person name="Mamidi S."/>
            <person name="Sreedasyam A."/>
            <person name="Weng X."/>
            <person name="Barry K."/>
            <person name="Bonette J."/>
            <person name="Campitelli B."/>
            <person name="Daum C."/>
            <person name="Gordon S."/>
            <person name="Gould B."/>
            <person name="Lipzen A."/>
            <person name="MacQueen A."/>
            <person name="Palacio-Mejia J."/>
            <person name="Plott C."/>
            <person name="Shakirov E."/>
            <person name="Shu S."/>
            <person name="Yoshinaga Y."/>
            <person name="Zane M."/>
            <person name="Rokhsar D."/>
            <person name="Grimwood J."/>
            <person name="Schmutz J."/>
            <person name="Juenger T."/>
        </authorList>
    </citation>
    <scope>NUCLEOTIDE SEQUENCE [LARGE SCALE GENOMIC DNA]</scope>
    <source>
        <strain evidence="3">cv. HAL2</strain>
    </source>
</reference>